<comment type="caution">
    <text evidence="3">The sequence shown here is derived from an EMBL/GenBank/DDBJ whole genome shotgun (WGS) entry which is preliminary data.</text>
</comment>
<proteinExistence type="predicted"/>
<dbReference type="OrthoDB" id="9803893at2"/>
<dbReference type="EMBL" id="QREG01000045">
    <property type="protein sequence ID" value="RED91374.1"/>
    <property type="molecule type" value="Genomic_DNA"/>
</dbReference>
<protein>
    <submittedName>
        <fullName evidence="3">DNA-damage-inducible protein D</fullName>
    </submittedName>
</protein>
<sequence length="281" mass="32267">MKHELIQSLTETFEEHSNNTENGIEFWFARDLQHLLGYTEWRNFQKVIIKAKITCETSENNVSDHFVDVNKTIQMPKGAEKEIDDIMITRFACYLIAQNGDPKKEPIAFAQNYFAVQTRKSELIEQRIKDWERLQAREKLSLSEKELSGLIYEQTGSDRNFGIIRSKGDSALFGGKTTQQMKTKLGIAKGRALADFLPTITIKAKDFATEITIFNTKERKLKTEQHISAEHIKNNQGVRGVLLQRGIKPEDLPSEEDIKKLERRVKGEEKKLGKNPDKLGE</sequence>
<dbReference type="AlphaFoldDB" id="A0A3D9KX95"/>
<evidence type="ECO:0000256" key="1">
    <source>
        <dbReference type="SAM" id="MobiDB-lite"/>
    </source>
</evidence>
<dbReference type="NCBIfam" id="NF008573">
    <property type="entry name" value="PRK11525.1"/>
    <property type="match status" value="1"/>
</dbReference>
<evidence type="ECO:0000313" key="4">
    <source>
        <dbReference type="Proteomes" id="UP000256779"/>
    </source>
</evidence>
<reference evidence="3 4" key="1">
    <citation type="submission" date="2018-07" db="EMBL/GenBank/DDBJ databases">
        <title>Genomic Encyclopedia of Type Strains, Phase IV (KMG-IV): sequencing the most valuable type-strain genomes for metagenomic binning, comparative biology and taxonomic classification.</title>
        <authorList>
            <person name="Goeker M."/>
        </authorList>
    </citation>
    <scope>NUCLEOTIDE SEQUENCE [LARGE SCALE GENOMIC DNA]</scope>
    <source>
        <strain evidence="3 4">DSM 4134</strain>
    </source>
</reference>
<evidence type="ECO:0000259" key="2">
    <source>
        <dbReference type="Pfam" id="PF02498"/>
    </source>
</evidence>
<dbReference type="Proteomes" id="UP000256779">
    <property type="component" value="Unassembled WGS sequence"/>
</dbReference>
<accession>A0A3D9KX95</accession>
<dbReference type="Pfam" id="PF02498">
    <property type="entry name" value="Bro-N"/>
    <property type="match status" value="1"/>
</dbReference>
<dbReference type="RefSeq" id="WP_115870542.1">
    <property type="nucleotide sequence ID" value="NZ_QREG01000045.1"/>
</dbReference>
<gene>
    <name evidence="3" type="ORF">C7460_1452</name>
</gene>
<feature type="domain" description="Bro-N" evidence="2">
    <location>
        <begin position="21"/>
        <end position="106"/>
    </location>
</feature>
<dbReference type="InterPro" id="IPR003497">
    <property type="entry name" value="BRO_N_domain"/>
</dbReference>
<evidence type="ECO:0000313" key="3">
    <source>
        <dbReference type="EMBL" id="RED91374.1"/>
    </source>
</evidence>
<organism evidence="3 4">
    <name type="scientific">Marinoscillum furvescens DSM 4134</name>
    <dbReference type="NCBI Taxonomy" id="1122208"/>
    <lineage>
        <taxon>Bacteria</taxon>
        <taxon>Pseudomonadati</taxon>
        <taxon>Bacteroidota</taxon>
        <taxon>Cytophagia</taxon>
        <taxon>Cytophagales</taxon>
        <taxon>Reichenbachiellaceae</taxon>
        <taxon>Marinoscillum</taxon>
    </lineage>
</organism>
<keyword evidence="4" id="KW-1185">Reference proteome</keyword>
<feature type="region of interest" description="Disordered" evidence="1">
    <location>
        <begin position="253"/>
        <end position="281"/>
    </location>
</feature>
<name>A0A3D9KX95_MARFU</name>